<comment type="caution">
    <text evidence="4">The sequence shown here is derived from an EMBL/GenBank/DDBJ whole genome shotgun (WGS) entry which is preliminary data.</text>
</comment>
<evidence type="ECO:0000256" key="1">
    <source>
        <dbReference type="SAM" id="Coils"/>
    </source>
</evidence>
<dbReference type="OrthoDB" id="10512592at2759"/>
<protein>
    <submittedName>
        <fullName evidence="4">Uncharacterized protein</fullName>
    </submittedName>
</protein>
<keyword evidence="5" id="KW-1185">Reference proteome</keyword>
<evidence type="ECO:0000313" key="5">
    <source>
        <dbReference type="Proteomes" id="UP000751190"/>
    </source>
</evidence>
<keyword evidence="3" id="KW-1133">Transmembrane helix</keyword>
<organism evidence="4 5">
    <name type="scientific">Diacronema lutheri</name>
    <name type="common">Unicellular marine alga</name>
    <name type="synonym">Monochrysis lutheri</name>
    <dbReference type="NCBI Taxonomy" id="2081491"/>
    <lineage>
        <taxon>Eukaryota</taxon>
        <taxon>Haptista</taxon>
        <taxon>Haptophyta</taxon>
        <taxon>Pavlovophyceae</taxon>
        <taxon>Pavlovales</taxon>
        <taxon>Pavlovaceae</taxon>
        <taxon>Diacronema</taxon>
    </lineage>
</organism>
<dbReference type="EMBL" id="JAGTXO010000039">
    <property type="protein sequence ID" value="KAG8459636.1"/>
    <property type="molecule type" value="Genomic_DNA"/>
</dbReference>
<sequence length="177" mass="19071">MAGVPKQRYTPATTARGGKPAAGVGGALAGIIGLCCMLVFVRWCRRRRFYKKVQRTMDEEELAFQKSLAKNYTEEMAELDDSERERLKLLENYMETMGANLGADEGKDSANLENVEAFLDQLSKAAAGADGDVGESDEAPGDLEAGEASHATEITPAAMKSAGETPAAPVEWKEVPR</sequence>
<feature type="coiled-coil region" evidence="1">
    <location>
        <begin position="65"/>
        <end position="92"/>
    </location>
</feature>
<feature type="compositionally biased region" description="Acidic residues" evidence="2">
    <location>
        <begin position="132"/>
        <end position="145"/>
    </location>
</feature>
<gene>
    <name evidence="4" type="ORF">KFE25_000992</name>
</gene>
<name>A0A8J6C5Z2_DIALT</name>
<evidence type="ECO:0000313" key="4">
    <source>
        <dbReference type="EMBL" id="KAG8459636.1"/>
    </source>
</evidence>
<reference evidence="4" key="1">
    <citation type="submission" date="2021-05" db="EMBL/GenBank/DDBJ databases">
        <title>The genome of the haptophyte Pavlova lutheri (Diacronema luteri, Pavlovales) - a model for lipid biosynthesis in eukaryotic algae.</title>
        <authorList>
            <person name="Hulatt C.J."/>
            <person name="Posewitz M.C."/>
        </authorList>
    </citation>
    <scope>NUCLEOTIDE SEQUENCE</scope>
    <source>
        <strain evidence="4">NIVA-4/92</strain>
    </source>
</reference>
<feature type="region of interest" description="Disordered" evidence="2">
    <location>
        <begin position="1"/>
        <end position="21"/>
    </location>
</feature>
<feature type="transmembrane region" description="Helical" evidence="3">
    <location>
        <begin position="20"/>
        <end position="41"/>
    </location>
</feature>
<proteinExistence type="predicted"/>
<keyword evidence="1" id="KW-0175">Coiled coil</keyword>
<accession>A0A8J6C5Z2</accession>
<evidence type="ECO:0000256" key="2">
    <source>
        <dbReference type="SAM" id="MobiDB-lite"/>
    </source>
</evidence>
<dbReference type="AlphaFoldDB" id="A0A8J6C5Z2"/>
<feature type="region of interest" description="Disordered" evidence="2">
    <location>
        <begin position="129"/>
        <end position="177"/>
    </location>
</feature>
<keyword evidence="3" id="KW-0812">Transmembrane</keyword>
<evidence type="ECO:0000256" key="3">
    <source>
        <dbReference type="SAM" id="Phobius"/>
    </source>
</evidence>
<dbReference type="Proteomes" id="UP000751190">
    <property type="component" value="Unassembled WGS sequence"/>
</dbReference>
<keyword evidence="3" id="KW-0472">Membrane</keyword>